<keyword evidence="4" id="KW-1185">Reference proteome</keyword>
<keyword evidence="1" id="KW-0106">Calcium</keyword>
<dbReference type="Proteomes" id="UP000604046">
    <property type="component" value="Unassembled WGS sequence"/>
</dbReference>
<dbReference type="PANTHER" id="PTHR42773:SF1">
    <property type="entry name" value="METALLO-BETA-LACTAMASE FAMILY PROTEIN"/>
    <property type="match status" value="1"/>
</dbReference>
<dbReference type="SUPFAM" id="SSF47473">
    <property type="entry name" value="EF-hand"/>
    <property type="match status" value="1"/>
</dbReference>
<dbReference type="InterPro" id="IPR011992">
    <property type="entry name" value="EF-hand-dom_pair"/>
</dbReference>
<proteinExistence type="predicted"/>
<dbReference type="EMBL" id="CAJNDS010002525">
    <property type="protein sequence ID" value="CAE7512190.1"/>
    <property type="molecule type" value="Genomic_DNA"/>
</dbReference>
<dbReference type="InterPro" id="IPR002048">
    <property type="entry name" value="EF_hand_dom"/>
</dbReference>
<dbReference type="InterPro" id="IPR001279">
    <property type="entry name" value="Metallo-B-lactamas"/>
</dbReference>
<dbReference type="Gene3D" id="3.60.15.10">
    <property type="entry name" value="Ribonuclease Z/Hydroxyacylglutathione hydrolase-like"/>
    <property type="match status" value="1"/>
</dbReference>
<dbReference type="GO" id="GO:0005509">
    <property type="term" value="F:calcium ion binding"/>
    <property type="evidence" value="ECO:0007669"/>
    <property type="project" value="InterPro"/>
</dbReference>
<name>A0A812T088_9DINO</name>
<dbReference type="PROSITE" id="PS00018">
    <property type="entry name" value="EF_HAND_1"/>
    <property type="match status" value="1"/>
</dbReference>
<evidence type="ECO:0000259" key="2">
    <source>
        <dbReference type="PROSITE" id="PS50222"/>
    </source>
</evidence>
<dbReference type="SUPFAM" id="SSF56281">
    <property type="entry name" value="Metallo-hydrolase/oxidoreductase"/>
    <property type="match status" value="1"/>
</dbReference>
<gene>
    <name evidence="3" type="primary">retsat</name>
    <name evidence="3" type="ORF">SNAT2548_LOCUS28673</name>
</gene>
<dbReference type="AlphaFoldDB" id="A0A812T088"/>
<sequence>MYASSHVAEHADHIQKLGGVDLQLLNHRDEASPFCRVLDAPVFCHAREKEAIEQKGAAVEFTYDSDHWSFDDDLCAYHTPGHATGVTSFLWESSDKVYRVLFTGDTLYADTKGRLASAPVTFHPYPGNRQDMITTLRQMIRLNPTHIISGLTQSGQFLNEFDSEQVERARPEVKSTLFSCLDQDGDRRLNRAEMKTFAELTGFEGTDEDWAGEFEVLCEAQGCDFTAFSRLIDDDSDDGLYCDDSELADMLNQLLMSGVGIPAGQAPPKTTLGEAVPAGIDYFIREREAGLYDGDWKPWDPNEGIKARTPRVGKIGSLDGCPSTADVQEALMFVNEQVQEGIFGDASSQAEARLGELLALQGSATKGAGWFEFRLDENVMDEEQLSRMVLAPSGWQVDRSTIPTGYMMHIMSVGNGVKATLCGREGLHIVNSLHRDVSKCKRLCDTGLCGVVGRKRARAAR</sequence>
<comment type="caution">
    <text evidence="3">The sequence shown here is derived from an EMBL/GenBank/DDBJ whole genome shotgun (WGS) entry which is preliminary data.</text>
</comment>
<protein>
    <submittedName>
        <fullName evidence="3">Retsat protein</fullName>
    </submittedName>
</protein>
<reference evidence="3" key="1">
    <citation type="submission" date="2021-02" db="EMBL/GenBank/DDBJ databases">
        <authorList>
            <person name="Dougan E. K."/>
            <person name="Rhodes N."/>
            <person name="Thang M."/>
            <person name="Chan C."/>
        </authorList>
    </citation>
    <scope>NUCLEOTIDE SEQUENCE</scope>
</reference>
<dbReference type="PANTHER" id="PTHR42773">
    <property type="entry name" value="METALLO-BETA-LACTAMASE-RELATED"/>
    <property type="match status" value="1"/>
</dbReference>
<organism evidence="3 4">
    <name type="scientific">Symbiodinium natans</name>
    <dbReference type="NCBI Taxonomy" id="878477"/>
    <lineage>
        <taxon>Eukaryota</taxon>
        <taxon>Sar</taxon>
        <taxon>Alveolata</taxon>
        <taxon>Dinophyceae</taxon>
        <taxon>Suessiales</taxon>
        <taxon>Symbiodiniaceae</taxon>
        <taxon>Symbiodinium</taxon>
    </lineage>
</organism>
<dbReference type="PROSITE" id="PS50222">
    <property type="entry name" value="EF_HAND_2"/>
    <property type="match status" value="1"/>
</dbReference>
<evidence type="ECO:0000313" key="3">
    <source>
        <dbReference type="EMBL" id="CAE7512190.1"/>
    </source>
</evidence>
<dbReference type="OrthoDB" id="411230at2759"/>
<accession>A0A812T088</accession>
<dbReference type="SMART" id="SM00849">
    <property type="entry name" value="Lactamase_B"/>
    <property type="match status" value="1"/>
</dbReference>
<feature type="domain" description="EF-hand" evidence="2">
    <location>
        <begin position="169"/>
        <end position="204"/>
    </location>
</feature>
<dbReference type="InterPro" id="IPR018247">
    <property type="entry name" value="EF_Hand_1_Ca_BS"/>
</dbReference>
<dbReference type="InterPro" id="IPR036866">
    <property type="entry name" value="RibonucZ/Hydroxyglut_hydro"/>
</dbReference>
<evidence type="ECO:0000313" key="4">
    <source>
        <dbReference type="Proteomes" id="UP000604046"/>
    </source>
</evidence>
<dbReference type="Pfam" id="PF00753">
    <property type="entry name" value="Lactamase_B"/>
    <property type="match status" value="1"/>
</dbReference>
<evidence type="ECO:0000256" key="1">
    <source>
        <dbReference type="ARBA" id="ARBA00022837"/>
    </source>
</evidence>